<organism evidence="6 7">
    <name type="scientific">Acanthosepion pharaonis</name>
    <name type="common">Pharaoh cuttlefish</name>
    <name type="synonym">Sepia pharaonis</name>
    <dbReference type="NCBI Taxonomy" id="158019"/>
    <lineage>
        <taxon>Eukaryota</taxon>
        <taxon>Metazoa</taxon>
        <taxon>Spiralia</taxon>
        <taxon>Lophotrochozoa</taxon>
        <taxon>Mollusca</taxon>
        <taxon>Cephalopoda</taxon>
        <taxon>Coleoidea</taxon>
        <taxon>Decapodiformes</taxon>
        <taxon>Sepiida</taxon>
        <taxon>Sepiina</taxon>
        <taxon>Sepiidae</taxon>
        <taxon>Acanthosepion</taxon>
    </lineage>
</organism>
<dbReference type="Gene3D" id="3.30.40.10">
    <property type="entry name" value="Zinc/RING finger domain, C3HC4 (zinc finger)"/>
    <property type="match status" value="1"/>
</dbReference>
<evidence type="ECO:0000256" key="3">
    <source>
        <dbReference type="ARBA" id="ARBA00022833"/>
    </source>
</evidence>
<dbReference type="InterPro" id="IPR052113">
    <property type="entry name" value="FYVE-type_Zinc_Finger"/>
</dbReference>
<dbReference type="InterPro" id="IPR011011">
    <property type="entry name" value="Znf_FYVE_PHD"/>
</dbReference>
<evidence type="ECO:0000256" key="1">
    <source>
        <dbReference type="ARBA" id="ARBA00022723"/>
    </source>
</evidence>
<dbReference type="EMBL" id="CAHIKZ030000767">
    <property type="protein sequence ID" value="CAE1237719.1"/>
    <property type="molecule type" value="Genomic_DNA"/>
</dbReference>
<keyword evidence="1" id="KW-0479">Metal-binding</keyword>
<dbReference type="PANTHER" id="PTHR39490">
    <property type="entry name" value="ARRESTIN DOMAIN-CONTAINING PROTEIN D"/>
    <property type="match status" value="1"/>
</dbReference>
<dbReference type="GO" id="GO:0008270">
    <property type="term" value="F:zinc ion binding"/>
    <property type="evidence" value="ECO:0007669"/>
    <property type="project" value="UniProtKB-KW"/>
</dbReference>
<gene>
    <name evidence="6" type="ORF">SPHA_20921</name>
</gene>
<protein>
    <recommendedName>
        <fullName evidence="5">FYVE-type domain-containing protein</fullName>
    </recommendedName>
</protein>
<dbReference type="InterPro" id="IPR013083">
    <property type="entry name" value="Znf_RING/FYVE/PHD"/>
</dbReference>
<dbReference type="Proteomes" id="UP000597762">
    <property type="component" value="Unassembled WGS sequence"/>
</dbReference>
<dbReference type="PANTHER" id="PTHR39490:SF9">
    <property type="entry name" value="FYVE-TYPE DOMAIN-CONTAINING PROTEIN"/>
    <property type="match status" value="1"/>
</dbReference>
<keyword evidence="7" id="KW-1185">Reference proteome</keyword>
<evidence type="ECO:0000313" key="7">
    <source>
        <dbReference type="Proteomes" id="UP000597762"/>
    </source>
</evidence>
<evidence type="ECO:0000256" key="2">
    <source>
        <dbReference type="ARBA" id="ARBA00022771"/>
    </source>
</evidence>
<evidence type="ECO:0000259" key="5">
    <source>
        <dbReference type="PROSITE" id="PS50178"/>
    </source>
</evidence>
<keyword evidence="3" id="KW-0862">Zinc</keyword>
<accession>A0A812BII0</accession>
<evidence type="ECO:0000313" key="6">
    <source>
        <dbReference type="EMBL" id="CAE1237719.1"/>
    </source>
</evidence>
<dbReference type="PROSITE" id="PS50178">
    <property type="entry name" value="ZF_FYVE"/>
    <property type="match status" value="1"/>
</dbReference>
<feature type="domain" description="FYVE-type" evidence="5">
    <location>
        <begin position="48"/>
        <end position="84"/>
    </location>
</feature>
<reference evidence="6" key="1">
    <citation type="submission" date="2021-01" db="EMBL/GenBank/DDBJ databases">
        <authorList>
            <person name="Li R."/>
            <person name="Bekaert M."/>
        </authorList>
    </citation>
    <scope>NUCLEOTIDE SEQUENCE</scope>
    <source>
        <strain evidence="6">Farmed</strain>
    </source>
</reference>
<dbReference type="SUPFAM" id="SSF57903">
    <property type="entry name" value="FYVE/PHD zinc finger"/>
    <property type="match status" value="1"/>
</dbReference>
<dbReference type="AlphaFoldDB" id="A0A812BII0"/>
<dbReference type="OrthoDB" id="5872154at2759"/>
<name>A0A812BII0_ACAPH</name>
<dbReference type="SMART" id="SM00064">
    <property type="entry name" value="FYVE"/>
    <property type="match status" value="1"/>
</dbReference>
<sequence>MDSPGWEPELMTIRLEGKDVYPARILGGNIDAFSSPKFVLVKTRWMSDNEARNCYNCVVKFTQIRRRHHCRQCGKIVCGKCCKEKVPYTTVFFPSLCALYQCLLSIFRCPIPVPSFHLWVPYTSAFFPSLGALYQCLLSIFGCPYTSAFFPSLGALYQCLLSIFRCPIPVSSFHLWVPYTSAFFPSLGALYQCLLSIFGCPIPVSSFHLWVPYTSVFFPSLGALYQCLLSIFRCPIPVSPFHL</sequence>
<dbReference type="InterPro" id="IPR000306">
    <property type="entry name" value="Znf_FYVE"/>
</dbReference>
<proteinExistence type="predicted"/>
<dbReference type="InterPro" id="IPR017455">
    <property type="entry name" value="Znf_FYVE-rel"/>
</dbReference>
<keyword evidence="2 4" id="KW-0863">Zinc-finger</keyword>
<comment type="caution">
    <text evidence="6">The sequence shown here is derived from an EMBL/GenBank/DDBJ whole genome shotgun (WGS) entry which is preliminary data.</text>
</comment>
<evidence type="ECO:0000256" key="4">
    <source>
        <dbReference type="PROSITE-ProRule" id="PRU00091"/>
    </source>
</evidence>
<dbReference type="Pfam" id="PF01363">
    <property type="entry name" value="FYVE"/>
    <property type="match status" value="1"/>
</dbReference>